<proteinExistence type="predicted"/>
<dbReference type="Pfam" id="PF05239">
    <property type="entry name" value="PRC"/>
    <property type="match status" value="1"/>
</dbReference>
<feature type="domain" description="PRC-barrel" evidence="1">
    <location>
        <begin position="7"/>
        <end position="84"/>
    </location>
</feature>
<dbReference type="SUPFAM" id="SSF50346">
    <property type="entry name" value="PRC-barrel domain"/>
    <property type="match status" value="1"/>
</dbReference>
<dbReference type="EMBL" id="JARFPL010000012">
    <property type="protein sequence ID" value="MDF0593002.1"/>
    <property type="molecule type" value="Genomic_DNA"/>
</dbReference>
<keyword evidence="3" id="KW-1185">Reference proteome</keyword>
<sequence>MGPLAKIYARSLAGKEIVTMGGTVLGELENIILDPETGRLIDLLVKPDSEFDPTRYRREGKLILVPFSSVCALKDYIVIDEKRAER</sequence>
<dbReference type="PANTHER" id="PTHR38137:SF2">
    <property type="entry name" value="PRC-BARREL DOMAIN-CONTAINING PROTEIN"/>
    <property type="match status" value="1"/>
</dbReference>
<accession>A0ABT5XE60</accession>
<organism evidence="2 3">
    <name type="scientific">Candidatus Methanocrinis alkalitolerans</name>
    <dbReference type="NCBI Taxonomy" id="3033395"/>
    <lineage>
        <taxon>Archaea</taxon>
        <taxon>Methanobacteriati</taxon>
        <taxon>Methanobacteriota</taxon>
        <taxon>Stenosarchaea group</taxon>
        <taxon>Methanomicrobia</taxon>
        <taxon>Methanotrichales</taxon>
        <taxon>Methanotrichaceae</taxon>
        <taxon>Methanocrinis</taxon>
    </lineage>
</organism>
<evidence type="ECO:0000313" key="3">
    <source>
        <dbReference type="Proteomes" id="UP001215956"/>
    </source>
</evidence>
<dbReference type="Gene3D" id="2.30.30.240">
    <property type="entry name" value="PRC-barrel domain"/>
    <property type="match status" value="1"/>
</dbReference>
<dbReference type="PANTHER" id="PTHR38137">
    <property type="entry name" value="PRC-BARREL DOMAIN PROTEIN"/>
    <property type="match status" value="1"/>
</dbReference>
<dbReference type="InterPro" id="IPR011033">
    <property type="entry name" value="PRC_barrel-like_sf"/>
</dbReference>
<gene>
    <name evidence="2" type="ORF">P0O24_05330</name>
</gene>
<protein>
    <submittedName>
        <fullName evidence="2">PRC-barrel domain-containing protein</fullName>
    </submittedName>
</protein>
<dbReference type="InterPro" id="IPR027275">
    <property type="entry name" value="PRC-brl_dom"/>
</dbReference>
<comment type="caution">
    <text evidence="2">The sequence shown here is derived from an EMBL/GenBank/DDBJ whole genome shotgun (WGS) entry which is preliminary data.</text>
</comment>
<dbReference type="Proteomes" id="UP001215956">
    <property type="component" value="Unassembled WGS sequence"/>
</dbReference>
<name>A0ABT5XE60_9EURY</name>
<evidence type="ECO:0000313" key="2">
    <source>
        <dbReference type="EMBL" id="MDF0593002.1"/>
    </source>
</evidence>
<evidence type="ECO:0000259" key="1">
    <source>
        <dbReference type="Pfam" id="PF05239"/>
    </source>
</evidence>
<reference evidence="2 3" key="1">
    <citation type="submission" date="2023-03" db="EMBL/GenBank/DDBJ databases">
        <title>Whole genome sequencing of Methanotrichaceae archaeon M04Ac.</title>
        <authorList>
            <person name="Khomyakova M.A."/>
            <person name="Merkel A.Y."/>
            <person name="Slobodkin A.I."/>
        </authorList>
    </citation>
    <scope>NUCLEOTIDE SEQUENCE [LARGE SCALE GENOMIC DNA]</scope>
    <source>
        <strain evidence="2 3">M04Ac</strain>
    </source>
</reference>